<evidence type="ECO:0000313" key="8">
    <source>
        <dbReference type="Proteomes" id="UP000605676"/>
    </source>
</evidence>
<dbReference type="Proteomes" id="UP000605676">
    <property type="component" value="Unassembled WGS sequence"/>
</dbReference>
<feature type="transmembrane region" description="Helical" evidence="5">
    <location>
        <begin position="113"/>
        <end position="132"/>
    </location>
</feature>
<name>A0ABS1HDX8_9BACT</name>
<organism evidence="7 8">
    <name type="scientific">Carboxylicivirga marina</name>
    <dbReference type="NCBI Taxonomy" id="2800988"/>
    <lineage>
        <taxon>Bacteria</taxon>
        <taxon>Pseudomonadati</taxon>
        <taxon>Bacteroidota</taxon>
        <taxon>Bacteroidia</taxon>
        <taxon>Marinilabiliales</taxon>
        <taxon>Marinilabiliaceae</taxon>
        <taxon>Carboxylicivirga</taxon>
    </lineage>
</organism>
<comment type="subcellular location">
    <subcellularLocation>
        <location evidence="1">Membrane</location>
        <topology evidence="1">Multi-pass membrane protein</topology>
    </subcellularLocation>
</comment>
<evidence type="ECO:0000256" key="5">
    <source>
        <dbReference type="SAM" id="Phobius"/>
    </source>
</evidence>
<comment type="caution">
    <text evidence="7">The sequence shown here is derived from an EMBL/GenBank/DDBJ whole genome shotgun (WGS) entry which is preliminary data.</text>
</comment>
<feature type="transmembrane region" description="Helical" evidence="5">
    <location>
        <begin position="43"/>
        <end position="65"/>
    </location>
</feature>
<evidence type="ECO:0000256" key="4">
    <source>
        <dbReference type="ARBA" id="ARBA00023136"/>
    </source>
</evidence>
<evidence type="ECO:0000256" key="3">
    <source>
        <dbReference type="ARBA" id="ARBA00022989"/>
    </source>
</evidence>
<evidence type="ECO:0000259" key="6">
    <source>
        <dbReference type="Pfam" id="PF04893"/>
    </source>
</evidence>
<gene>
    <name evidence="7" type="ORF">JIV24_00635</name>
</gene>
<evidence type="ECO:0000256" key="2">
    <source>
        <dbReference type="ARBA" id="ARBA00022692"/>
    </source>
</evidence>
<feature type="transmembrane region" description="Helical" evidence="5">
    <location>
        <begin position="138"/>
        <end position="156"/>
    </location>
</feature>
<dbReference type="EMBL" id="JAENRR010000001">
    <property type="protein sequence ID" value="MBK3515825.1"/>
    <property type="molecule type" value="Genomic_DNA"/>
</dbReference>
<keyword evidence="4 5" id="KW-0472">Membrane</keyword>
<evidence type="ECO:0000313" key="7">
    <source>
        <dbReference type="EMBL" id="MBK3515825.1"/>
    </source>
</evidence>
<keyword evidence="8" id="KW-1185">Reference proteome</keyword>
<accession>A0ABS1HDX8</accession>
<dbReference type="InterPro" id="IPR006977">
    <property type="entry name" value="Yip1_dom"/>
</dbReference>
<dbReference type="RefSeq" id="WP_200463053.1">
    <property type="nucleotide sequence ID" value="NZ_JAENRR010000001.1"/>
</dbReference>
<sequence length="197" mass="22461">MNKEVVSLSVVYKNLFGRIKELIVNPKKEWELIFAERKSTNDVLAQFTLPLLGLYTTIVFVGYLFSHQELNFEAALKEAVFTFSSHFFGLYVCYYLLVRVLNAFKLGVDKTIIFQLAAYSSGVVYITGSLTAMVSETIVIGSIINFYLVYLLWLAFGVITQVAKEQRVWVTVMSGIMLLVTPMLIYRLFVYISNLTL</sequence>
<evidence type="ECO:0000256" key="1">
    <source>
        <dbReference type="ARBA" id="ARBA00004141"/>
    </source>
</evidence>
<keyword evidence="3 5" id="KW-1133">Transmembrane helix</keyword>
<proteinExistence type="predicted"/>
<reference evidence="7 8" key="1">
    <citation type="submission" date="2021-01" db="EMBL/GenBank/DDBJ databases">
        <title>Carboxyliciviraga sp.nov., isolated from coastal sediments.</title>
        <authorList>
            <person name="Lu D."/>
            <person name="Zhang T."/>
        </authorList>
    </citation>
    <scope>NUCLEOTIDE SEQUENCE [LARGE SCALE GENOMIC DNA]</scope>
    <source>
        <strain evidence="7 8">N1Y132</strain>
    </source>
</reference>
<dbReference type="Pfam" id="PF04893">
    <property type="entry name" value="Yip1"/>
    <property type="match status" value="1"/>
</dbReference>
<feature type="transmembrane region" description="Helical" evidence="5">
    <location>
        <begin position="168"/>
        <end position="189"/>
    </location>
</feature>
<keyword evidence="2 5" id="KW-0812">Transmembrane</keyword>
<feature type="transmembrane region" description="Helical" evidence="5">
    <location>
        <begin position="80"/>
        <end position="101"/>
    </location>
</feature>
<feature type="domain" description="Yip1" evidence="6">
    <location>
        <begin position="21"/>
        <end position="181"/>
    </location>
</feature>
<protein>
    <recommendedName>
        <fullName evidence="6">Yip1 domain-containing protein</fullName>
    </recommendedName>
</protein>